<reference evidence="3" key="1">
    <citation type="journal article" date="2023" name="Commun. Biol.">
        <title>Genome analysis of Parmales, the sister group of diatoms, reveals the evolutionary specialization of diatoms from phago-mixotrophs to photoautotrophs.</title>
        <authorList>
            <person name="Ban H."/>
            <person name="Sato S."/>
            <person name="Yoshikawa S."/>
            <person name="Yamada K."/>
            <person name="Nakamura Y."/>
            <person name="Ichinomiya M."/>
            <person name="Sato N."/>
            <person name="Blanc-Mathieu R."/>
            <person name="Endo H."/>
            <person name="Kuwata A."/>
            <person name="Ogata H."/>
        </authorList>
    </citation>
    <scope>NUCLEOTIDE SEQUENCE [LARGE SCALE GENOMIC DNA]</scope>
    <source>
        <strain evidence="3">NIES 3700</strain>
    </source>
</reference>
<feature type="compositionally biased region" description="Basic and acidic residues" evidence="1">
    <location>
        <begin position="133"/>
        <end position="142"/>
    </location>
</feature>
<dbReference type="OrthoDB" id="10539748at2759"/>
<organism evidence="2 3">
    <name type="scientific">Triparma laevis f. longispina</name>
    <dbReference type="NCBI Taxonomy" id="1714387"/>
    <lineage>
        <taxon>Eukaryota</taxon>
        <taxon>Sar</taxon>
        <taxon>Stramenopiles</taxon>
        <taxon>Ochrophyta</taxon>
        <taxon>Bolidophyceae</taxon>
        <taxon>Parmales</taxon>
        <taxon>Triparmaceae</taxon>
        <taxon>Triparma</taxon>
    </lineage>
</organism>
<evidence type="ECO:0000313" key="2">
    <source>
        <dbReference type="EMBL" id="GMH76030.1"/>
    </source>
</evidence>
<dbReference type="EMBL" id="BRXW01000742">
    <property type="protein sequence ID" value="GMH76030.1"/>
    <property type="molecule type" value="Genomic_DNA"/>
</dbReference>
<feature type="region of interest" description="Disordered" evidence="1">
    <location>
        <begin position="130"/>
        <end position="157"/>
    </location>
</feature>
<accession>A0A9W7AY38</accession>
<gene>
    <name evidence="2" type="ORF">TrLO_g14820</name>
</gene>
<keyword evidence="3" id="KW-1185">Reference proteome</keyword>
<evidence type="ECO:0000256" key="1">
    <source>
        <dbReference type="SAM" id="MobiDB-lite"/>
    </source>
</evidence>
<comment type="caution">
    <text evidence="2">The sequence shown here is derived from an EMBL/GenBank/DDBJ whole genome shotgun (WGS) entry which is preliminary data.</text>
</comment>
<dbReference type="AlphaFoldDB" id="A0A9W7AY38"/>
<sequence length="306" mass="34478">MSHTGLTNVTFHINTPELKKTIQVTISSDTPLITLLTLHLPPLSTLSLYDSTLSPSSLLTLDETNDKVEGEGCVTLWSLGWYPRGILNVIKKGEVLKEEGDTVTSCICVTTNETEKKRPKVSEMFEAVSTRFDNNDNKDNEKLPPPPPPSVRSKITKEQRNASLDLRIAALDAKTAGKKGKKKKIADTVKQMLIKNRAEGDKKLRSEDRFYLEVTFLSPIVDEDVTGYYFFSRLWSCGRVCDFIESRVGGKVESDVNEFLVKDEEGFKRLSNIRYLNELEKVGIVKIFDRVFVRRVKVGEEGVEEA</sequence>
<name>A0A9W7AY38_9STRA</name>
<evidence type="ECO:0000313" key="3">
    <source>
        <dbReference type="Proteomes" id="UP001165122"/>
    </source>
</evidence>
<protein>
    <submittedName>
        <fullName evidence="2">Uncharacterized protein</fullName>
    </submittedName>
</protein>
<proteinExistence type="predicted"/>
<dbReference type="Proteomes" id="UP001165122">
    <property type="component" value="Unassembled WGS sequence"/>
</dbReference>